<keyword evidence="2" id="KW-1185">Reference proteome</keyword>
<sequence>MSQTQSPPPSLICWVVSDGRRGIENQALGLAEAVQAQLAAAGTGMRIGRAVAHKDGSVALPDCGPPDLWIGCGRAAIKLAGRHRRTFTRCFFTYVQDPRTRYRDFDLILAPAHDRLTRPNALAMIGSPNRISATLLEDGRAGFAAQIEALAPPRAAVLIGGDSKRFRLTPRIADYLVERLEGLLADNVSLMITASRRTPKALSDRLSQAFAGHPRVWLFDGEGENPYFAFLAAADWIFVTEESTNMLVEASATGKPVYALPMDGSAGKFTRLHAALEAHGAMRPWLGRLEKWSYTPLAETDRAAGLLINRWEPPLQSHAASGDAA</sequence>
<dbReference type="OrthoDB" id="272235at2"/>
<accession>A0A1G9RPM0</accession>
<dbReference type="RefSeq" id="WP_091769321.1">
    <property type="nucleotide sequence ID" value="NZ_FNHG01000007.1"/>
</dbReference>
<evidence type="ECO:0000313" key="2">
    <source>
        <dbReference type="Proteomes" id="UP000199759"/>
    </source>
</evidence>
<protein>
    <recommendedName>
        <fullName evidence="3">Nucleoside-diphosphate sugar epimerase</fullName>
    </recommendedName>
</protein>
<dbReference type="PANTHER" id="PTHR33986">
    <property type="entry name" value="OS02G0535700 PROTEIN"/>
    <property type="match status" value="1"/>
</dbReference>
<dbReference type="PANTHER" id="PTHR33986:SF15">
    <property type="entry name" value="MITOCHONDRIAL FISSION PROTEIN ELM1"/>
    <property type="match status" value="1"/>
</dbReference>
<evidence type="ECO:0000313" key="1">
    <source>
        <dbReference type="EMBL" id="SDM25010.1"/>
    </source>
</evidence>
<dbReference type="STRING" id="144026.SAMN04488568_10799"/>
<name>A0A1G9RPM0_9PROT</name>
<organism evidence="1 2">
    <name type="scientific">Maricaulis salignorans</name>
    <dbReference type="NCBI Taxonomy" id="144026"/>
    <lineage>
        <taxon>Bacteria</taxon>
        <taxon>Pseudomonadati</taxon>
        <taxon>Pseudomonadota</taxon>
        <taxon>Alphaproteobacteria</taxon>
        <taxon>Maricaulales</taxon>
        <taxon>Maricaulaceae</taxon>
        <taxon>Maricaulis</taxon>
    </lineage>
</organism>
<dbReference type="InterPro" id="IPR009367">
    <property type="entry name" value="Elm1-like"/>
</dbReference>
<evidence type="ECO:0008006" key="3">
    <source>
        <dbReference type="Google" id="ProtNLM"/>
    </source>
</evidence>
<dbReference type="Pfam" id="PF06258">
    <property type="entry name" value="Mito_fiss_Elm1"/>
    <property type="match status" value="1"/>
</dbReference>
<dbReference type="AlphaFoldDB" id="A0A1G9RPM0"/>
<reference evidence="1 2" key="1">
    <citation type="submission" date="2016-10" db="EMBL/GenBank/DDBJ databases">
        <authorList>
            <person name="de Groot N.N."/>
        </authorList>
    </citation>
    <scope>NUCLEOTIDE SEQUENCE [LARGE SCALE GENOMIC DNA]</scope>
    <source>
        <strain evidence="1 2">DSM 16077</strain>
    </source>
</reference>
<gene>
    <name evidence="1" type="ORF">SAMN04488568_10799</name>
</gene>
<dbReference type="Proteomes" id="UP000199759">
    <property type="component" value="Unassembled WGS sequence"/>
</dbReference>
<proteinExistence type="predicted"/>
<dbReference type="EMBL" id="FNHG01000007">
    <property type="protein sequence ID" value="SDM25010.1"/>
    <property type="molecule type" value="Genomic_DNA"/>
</dbReference>
<dbReference type="SUPFAM" id="SSF53756">
    <property type="entry name" value="UDP-Glycosyltransferase/glycogen phosphorylase"/>
    <property type="match status" value="1"/>
</dbReference>